<keyword evidence="2" id="KW-1185">Reference proteome</keyword>
<dbReference type="EMBL" id="CP144699">
    <property type="protein sequence ID" value="WVZ18559.1"/>
    <property type="molecule type" value="Genomic_DNA"/>
</dbReference>
<sequence length="103" mass="11834">MVKEYQQWHHIDCSLQCNTTQPIQVLKWGPARSLGSEKWMVLTHQIIACVTAPTPQTNTISIPTTQVTRSKHFLRQTSRIFTNLNAIANSSYNMEKRKNHVAQ</sequence>
<evidence type="ECO:0000313" key="2">
    <source>
        <dbReference type="Proteomes" id="UP001374535"/>
    </source>
</evidence>
<proteinExistence type="predicted"/>
<dbReference type="Proteomes" id="UP001374535">
    <property type="component" value="Chromosome 2"/>
</dbReference>
<organism evidence="1 2">
    <name type="scientific">Vigna mungo</name>
    <name type="common">Black gram</name>
    <name type="synonym">Phaseolus mungo</name>
    <dbReference type="NCBI Taxonomy" id="3915"/>
    <lineage>
        <taxon>Eukaryota</taxon>
        <taxon>Viridiplantae</taxon>
        <taxon>Streptophyta</taxon>
        <taxon>Embryophyta</taxon>
        <taxon>Tracheophyta</taxon>
        <taxon>Spermatophyta</taxon>
        <taxon>Magnoliopsida</taxon>
        <taxon>eudicotyledons</taxon>
        <taxon>Gunneridae</taxon>
        <taxon>Pentapetalae</taxon>
        <taxon>rosids</taxon>
        <taxon>fabids</taxon>
        <taxon>Fabales</taxon>
        <taxon>Fabaceae</taxon>
        <taxon>Papilionoideae</taxon>
        <taxon>50 kb inversion clade</taxon>
        <taxon>NPAAA clade</taxon>
        <taxon>indigoferoid/millettioid clade</taxon>
        <taxon>Phaseoleae</taxon>
        <taxon>Vigna</taxon>
    </lineage>
</organism>
<accession>A0AAQ3S7I2</accession>
<protein>
    <submittedName>
        <fullName evidence="1">Uncharacterized protein</fullName>
    </submittedName>
</protein>
<dbReference type="AlphaFoldDB" id="A0AAQ3S7I2"/>
<name>A0AAQ3S7I2_VIGMU</name>
<evidence type="ECO:0000313" key="1">
    <source>
        <dbReference type="EMBL" id="WVZ18559.1"/>
    </source>
</evidence>
<reference evidence="1 2" key="1">
    <citation type="journal article" date="2023" name="Life. Sci Alliance">
        <title>Evolutionary insights into 3D genome organization and epigenetic landscape of Vigna mungo.</title>
        <authorList>
            <person name="Junaid A."/>
            <person name="Singh B."/>
            <person name="Bhatia S."/>
        </authorList>
    </citation>
    <scope>NUCLEOTIDE SEQUENCE [LARGE SCALE GENOMIC DNA]</scope>
    <source>
        <strain evidence="1">Urdbean</strain>
    </source>
</reference>
<gene>
    <name evidence="1" type="ORF">V8G54_005881</name>
</gene>